<feature type="chain" id="PRO_5047111431" evidence="1">
    <location>
        <begin position="18"/>
        <end position="80"/>
    </location>
</feature>
<protein>
    <submittedName>
        <fullName evidence="2">Uncharacterized protein</fullName>
    </submittedName>
</protein>
<reference evidence="2 3" key="1">
    <citation type="submission" date="2020-03" db="EMBL/GenBank/DDBJ databases">
        <title>Roseomonas selenitidurans sp. nov. isolated from soil.</title>
        <authorList>
            <person name="Liu H."/>
        </authorList>
    </citation>
    <scope>NUCLEOTIDE SEQUENCE [LARGE SCALE GENOMIC DNA]</scope>
    <source>
        <strain evidence="2 3">JCM 15073</strain>
    </source>
</reference>
<proteinExistence type="predicted"/>
<evidence type="ECO:0000313" key="2">
    <source>
        <dbReference type="EMBL" id="NKE43405.1"/>
    </source>
</evidence>
<keyword evidence="1" id="KW-0732">Signal</keyword>
<accession>A0ABX1ES03</accession>
<evidence type="ECO:0000313" key="3">
    <source>
        <dbReference type="Proteomes" id="UP000765160"/>
    </source>
</evidence>
<name>A0ABX1ES03_9PROT</name>
<keyword evidence="3" id="KW-1185">Reference proteome</keyword>
<gene>
    <name evidence="2" type="ORF">HB662_01350</name>
</gene>
<comment type="caution">
    <text evidence="2">The sequence shown here is derived from an EMBL/GenBank/DDBJ whole genome shotgun (WGS) entry which is preliminary data.</text>
</comment>
<sequence>MQRRSLLVALLSLPWTAGSFSVPPARPKLDWRNAPPLAQGCSLRVWLPKPSAWAMHDLPRDQAAFELYFTMVLATKDAAG</sequence>
<dbReference type="RefSeq" id="WP_168046365.1">
    <property type="nucleotide sequence ID" value="NZ_JAATJR010000001.1"/>
</dbReference>
<feature type="signal peptide" evidence="1">
    <location>
        <begin position="1"/>
        <end position="17"/>
    </location>
</feature>
<evidence type="ECO:0000256" key="1">
    <source>
        <dbReference type="SAM" id="SignalP"/>
    </source>
</evidence>
<dbReference type="Proteomes" id="UP000765160">
    <property type="component" value="Unassembled WGS sequence"/>
</dbReference>
<dbReference type="EMBL" id="JAAVTX010000001">
    <property type="protein sequence ID" value="NKE43405.1"/>
    <property type="molecule type" value="Genomic_DNA"/>
</dbReference>
<organism evidence="2 3">
    <name type="scientific">Falsiroseomonas frigidaquae</name>
    <dbReference type="NCBI Taxonomy" id="487318"/>
    <lineage>
        <taxon>Bacteria</taxon>
        <taxon>Pseudomonadati</taxon>
        <taxon>Pseudomonadota</taxon>
        <taxon>Alphaproteobacteria</taxon>
        <taxon>Acetobacterales</taxon>
        <taxon>Roseomonadaceae</taxon>
        <taxon>Falsiroseomonas</taxon>
    </lineage>
</organism>